<protein>
    <submittedName>
        <fullName evidence="1">Uncharacterized protein</fullName>
    </submittedName>
</protein>
<sequence length="57" mass="6574">MIYGDRMKGFFDQVEAIIHFDDDTEELQRWDQQIVGLCQALNDVLDSMGKKGIPVPF</sequence>
<organism evidence="1">
    <name type="scientific">Medicago truncatula</name>
    <name type="common">Barrel medic</name>
    <name type="synonym">Medicago tribuloides</name>
    <dbReference type="NCBI Taxonomy" id="3880"/>
    <lineage>
        <taxon>Eukaryota</taxon>
        <taxon>Viridiplantae</taxon>
        <taxon>Streptophyta</taxon>
        <taxon>Embryophyta</taxon>
        <taxon>Tracheophyta</taxon>
        <taxon>Spermatophyta</taxon>
        <taxon>Magnoliopsida</taxon>
        <taxon>eudicotyledons</taxon>
        <taxon>Gunneridae</taxon>
        <taxon>Pentapetalae</taxon>
        <taxon>rosids</taxon>
        <taxon>fabids</taxon>
        <taxon>Fabales</taxon>
        <taxon>Fabaceae</taxon>
        <taxon>Papilionoideae</taxon>
        <taxon>50 kb inversion clade</taxon>
        <taxon>NPAAA clade</taxon>
        <taxon>Hologalegina</taxon>
        <taxon>IRL clade</taxon>
        <taxon>Trifolieae</taxon>
        <taxon>Medicago</taxon>
    </lineage>
</organism>
<dbReference type="AlphaFoldDB" id="B7FGA4"/>
<dbReference type="EMBL" id="BT051078">
    <property type="protein sequence ID" value="ACJ83744.1"/>
    <property type="molecule type" value="mRNA"/>
</dbReference>
<accession>B7FGA4</accession>
<reference evidence="1" key="1">
    <citation type="submission" date="2008-12" db="EMBL/GenBank/DDBJ databases">
        <title>Medicago truncatula full length cdna cloning project.</title>
        <authorList>
            <person name="Moskal W."/>
            <person name="Chan A."/>
            <person name="Cheung F."/>
            <person name="Xiao Y."/>
            <person name="Town C.D."/>
        </authorList>
    </citation>
    <scope>NUCLEOTIDE SEQUENCE</scope>
</reference>
<proteinExistence type="evidence at transcript level"/>
<name>B7FGA4_MEDTR</name>
<evidence type="ECO:0000313" key="1">
    <source>
        <dbReference type="EMBL" id="ACJ83744.1"/>
    </source>
</evidence>